<keyword evidence="8" id="KW-0479">Metal-binding</keyword>
<gene>
    <name evidence="16" type="ORF">PYK22_01730</name>
</gene>
<evidence type="ECO:0000256" key="7">
    <source>
        <dbReference type="ARBA" id="ARBA00022679"/>
    </source>
</evidence>
<evidence type="ECO:0000313" key="17">
    <source>
        <dbReference type="Proteomes" id="UP000031518"/>
    </source>
</evidence>
<keyword evidence="10 16" id="KW-0418">Kinase</keyword>
<evidence type="ECO:0000256" key="14">
    <source>
        <dbReference type="ARBA" id="ARBA00047700"/>
    </source>
</evidence>
<evidence type="ECO:0000256" key="2">
    <source>
        <dbReference type="ARBA" id="ARBA00002988"/>
    </source>
</evidence>
<dbReference type="AlphaFoldDB" id="A0A0B6WZI9"/>
<evidence type="ECO:0000256" key="9">
    <source>
        <dbReference type="ARBA" id="ARBA00022741"/>
    </source>
</evidence>
<keyword evidence="16" id="KW-0670">Pyruvate</keyword>
<evidence type="ECO:0000256" key="10">
    <source>
        <dbReference type="ARBA" id="ARBA00022777"/>
    </source>
</evidence>
<reference evidence="16 17" key="2">
    <citation type="submission" date="2015-01" db="EMBL/GenBank/DDBJ databases">
        <title>Complete genome sequence of Pyrinomonas methylaliphatogenes type strain K22T.</title>
        <authorList>
            <person name="Lee K.C.Y."/>
            <person name="Power J.F."/>
            <person name="Dunfield P.F."/>
            <person name="Morgan X.C."/>
            <person name="Huttenhower C."/>
            <person name="Stott M.B."/>
        </authorList>
    </citation>
    <scope>NUCLEOTIDE SEQUENCE [LARGE SCALE GENOMIC DNA]</scope>
    <source>
        <strain evidence="16 17">K22</strain>
    </source>
</reference>
<evidence type="ECO:0000256" key="3">
    <source>
        <dbReference type="ARBA" id="ARBA00004742"/>
    </source>
</evidence>
<dbReference type="STRING" id="454194.PYK22_01730"/>
<evidence type="ECO:0000256" key="8">
    <source>
        <dbReference type="ARBA" id="ARBA00022723"/>
    </source>
</evidence>
<evidence type="ECO:0000256" key="5">
    <source>
        <dbReference type="ARBA" id="ARBA00011996"/>
    </source>
</evidence>
<dbReference type="GO" id="GO:0006094">
    <property type="term" value="P:gluconeogenesis"/>
    <property type="evidence" value="ECO:0007669"/>
    <property type="project" value="UniProtKB-UniPathway"/>
</dbReference>
<dbReference type="Gene3D" id="3.30.1490.20">
    <property type="entry name" value="ATP-grasp fold, A domain"/>
    <property type="match status" value="1"/>
</dbReference>
<dbReference type="InterPro" id="IPR006319">
    <property type="entry name" value="PEP_synth"/>
</dbReference>
<comment type="function">
    <text evidence="2">Catalyzes the phosphorylation of pyruvate to phosphoenolpyruvate.</text>
</comment>
<keyword evidence="9" id="KW-0547">Nucleotide-binding</keyword>
<evidence type="ECO:0000256" key="4">
    <source>
        <dbReference type="ARBA" id="ARBA00007837"/>
    </source>
</evidence>
<dbReference type="PANTHER" id="PTHR43030">
    <property type="entry name" value="PHOSPHOENOLPYRUVATE SYNTHASE"/>
    <property type="match status" value="1"/>
</dbReference>
<dbReference type="InterPro" id="IPR013815">
    <property type="entry name" value="ATP_grasp_subdomain_1"/>
</dbReference>
<keyword evidence="17" id="KW-1185">Reference proteome</keyword>
<dbReference type="EMBL" id="CBXV010000006">
    <property type="protein sequence ID" value="CDM65724.1"/>
    <property type="molecule type" value="Genomic_DNA"/>
</dbReference>
<feature type="domain" description="Pyruvate phosphate dikinase AMP/ATP-binding" evidence="15">
    <location>
        <begin position="340"/>
        <end position="635"/>
    </location>
</feature>
<evidence type="ECO:0000313" key="16">
    <source>
        <dbReference type="EMBL" id="CDM65724.1"/>
    </source>
</evidence>
<keyword evidence="7" id="KW-0808">Transferase</keyword>
<evidence type="ECO:0000256" key="1">
    <source>
        <dbReference type="ARBA" id="ARBA00001946"/>
    </source>
</evidence>
<comment type="catalytic activity">
    <reaction evidence="14">
        <text>pyruvate + ATP + H2O = phosphoenolpyruvate + AMP + phosphate + 2 H(+)</text>
        <dbReference type="Rhea" id="RHEA:11364"/>
        <dbReference type="ChEBI" id="CHEBI:15361"/>
        <dbReference type="ChEBI" id="CHEBI:15377"/>
        <dbReference type="ChEBI" id="CHEBI:15378"/>
        <dbReference type="ChEBI" id="CHEBI:30616"/>
        <dbReference type="ChEBI" id="CHEBI:43474"/>
        <dbReference type="ChEBI" id="CHEBI:58702"/>
        <dbReference type="ChEBI" id="CHEBI:456215"/>
        <dbReference type="EC" id="2.7.9.2"/>
    </reaction>
</comment>
<dbReference type="EC" id="2.7.9.2" evidence="5"/>
<keyword evidence="11" id="KW-0067">ATP-binding</keyword>
<dbReference type="GO" id="GO:0008986">
    <property type="term" value="F:pyruvate, water dikinase activity"/>
    <property type="evidence" value="ECO:0007669"/>
    <property type="project" value="UniProtKB-EC"/>
</dbReference>
<sequence>MDSVRKASVALIGLALLLSRGGGCAVLGAQNGAQVEPRSLPAIRSRAEFDALARVYTDANVPLPHVLFVIDRQDGDRIYYINSKRYRFHRDFVNGTYLSLERGQEFFDNNYLKPNRRFILGTIAYQAPVGKWTFEFWEGDRITADLISLTAEKLRQTFFAPIAFKPNSTHQEREAARVGGLEIVLPSEILREQEYQPLNVARGIGRIHIIKRLDEHTDIHFNEIVVLDEVPLHLPPVAGIITSQPSTPLSHINLLAKSWGVPNAYIKNATEVLKEYDGWWVTFETKPDSYAIKRADLKQLDEYQKRLKARLDIMTPRYDLSVRRLASLSEQRARDVVAYGAKSANLGEVMRARLAGVIVPRGFTIPFFYYDQFVRENGLDEAIYELLNDQRFVHDPAYRREQLAALREKFQRGRMNDRLRAMVLARFHREFRGRGVFVRSSTNSEDLPNFNGAGLYTTVPNVRTDGQLIEAIKTVWGSVWNFEAYEARERAGIDHTKVFMAVLIQEGINADSAGVMITTDPFNEENHDAVYISAKRGLGIKVVEGQKIAEQVIYRPASDTVQVLTRSAEDSLLTFDERGGVKEVPITGDRAVLTDEMARRLARVGLALKKVFGGRDQDVEWVYMRGQLYIVQSRPYIAGRGGS</sequence>
<accession>A0A0B6WZI9</accession>
<organism evidence="16 17">
    <name type="scientific">Pyrinomonas methylaliphatogenes</name>
    <dbReference type="NCBI Taxonomy" id="454194"/>
    <lineage>
        <taxon>Bacteria</taxon>
        <taxon>Pseudomonadati</taxon>
        <taxon>Acidobacteriota</taxon>
        <taxon>Blastocatellia</taxon>
        <taxon>Blastocatellales</taxon>
        <taxon>Pyrinomonadaceae</taxon>
        <taxon>Pyrinomonas</taxon>
    </lineage>
</organism>
<reference evidence="16 17" key="1">
    <citation type="submission" date="2013-12" db="EMBL/GenBank/DDBJ databases">
        <authorList>
            <person name="Stott M."/>
        </authorList>
    </citation>
    <scope>NUCLEOTIDE SEQUENCE [LARGE SCALE GENOMIC DNA]</scope>
    <source>
        <strain evidence="16 17">K22</strain>
    </source>
</reference>
<comment type="cofactor">
    <cofactor evidence="1">
        <name>Mg(2+)</name>
        <dbReference type="ChEBI" id="CHEBI:18420"/>
    </cofactor>
</comment>
<dbReference type="GO" id="GO:0005524">
    <property type="term" value="F:ATP binding"/>
    <property type="evidence" value="ECO:0007669"/>
    <property type="project" value="UniProtKB-KW"/>
</dbReference>
<proteinExistence type="inferred from homology"/>
<dbReference type="SUPFAM" id="SSF56059">
    <property type="entry name" value="Glutathione synthetase ATP-binding domain-like"/>
    <property type="match status" value="1"/>
</dbReference>
<protein>
    <recommendedName>
        <fullName evidence="6">Phosphoenolpyruvate synthase</fullName>
        <ecNumber evidence="5">2.7.9.2</ecNumber>
    </recommendedName>
    <alternativeName>
        <fullName evidence="13">Pyruvate, water dikinase</fullName>
    </alternativeName>
</protein>
<dbReference type="InterPro" id="IPR002192">
    <property type="entry name" value="PPDK_AMP/ATP-bd"/>
</dbReference>
<comment type="pathway">
    <text evidence="3">Carbohydrate biosynthesis; gluconeogenesis.</text>
</comment>
<dbReference type="OrthoDB" id="180730at2"/>
<evidence type="ECO:0000256" key="6">
    <source>
        <dbReference type="ARBA" id="ARBA00021623"/>
    </source>
</evidence>
<dbReference type="PANTHER" id="PTHR43030:SF1">
    <property type="entry name" value="PHOSPHOENOLPYRUVATE SYNTHASE"/>
    <property type="match status" value="1"/>
</dbReference>
<evidence type="ECO:0000259" key="15">
    <source>
        <dbReference type="Pfam" id="PF01326"/>
    </source>
</evidence>
<evidence type="ECO:0000256" key="13">
    <source>
        <dbReference type="ARBA" id="ARBA00033470"/>
    </source>
</evidence>
<dbReference type="Gene3D" id="3.30.470.20">
    <property type="entry name" value="ATP-grasp fold, B domain"/>
    <property type="match status" value="1"/>
</dbReference>
<evidence type="ECO:0000256" key="11">
    <source>
        <dbReference type="ARBA" id="ARBA00022840"/>
    </source>
</evidence>
<evidence type="ECO:0000256" key="12">
    <source>
        <dbReference type="ARBA" id="ARBA00022842"/>
    </source>
</evidence>
<name>A0A0B6WZI9_9BACT</name>
<dbReference type="Proteomes" id="UP000031518">
    <property type="component" value="Unassembled WGS sequence"/>
</dbReference>
<dbReference type="RefSeq" id="WP_041976227.1">
    <property type="nucleotide sequence ID" value="NZ_CBXV010000006.1"/>
</dbReference>
<comment type="similarity">
    <text evidence="4">Belongs to the PEP-utilizing enzyme family.</text>
</comment>
<dbReference type="GO" id="GO:0046872">
    <property type="term" value="F:metal ion binding"/>
    <property type="evidence" value="ECO:0007669"/>
    <property type="project" value="UniProtKB-KW"/>
</dbReference>
<dbReference type="Pfam" id="PF01326">
    <property type="entry name" value="PPDK_N"/>
    <property type="match status" value="1"/>
</dbReference>
<dbReference type="UniPathway" id="UPA00138"/>
<keyword evidence="12" id="KW-0460">Magnesium</keyword>